<keyword evidence="4" id="KW-0808">Transferase</keyword>
<comment type="caution">
    <text evidence="4">The sequence shown here is derived from an EMBL/GenBank/DDBJ whole genome shotgun (WGS) entry which is preliminary data.</text>
</comment>
<dbReference type="RefSeq" id="WP_135700651.1">
    <property type="nucleotide sequence ID" value="NZ_JBHILI010000001.1"/>
</dbReference>
<dbReference type="Gene3D" id="2.40.30.70">
    <property type="entry name" value="YaeB-like"/>
    <property type="match status" value="1"/>
</dbReference>
<dbReference type="PANTHER" id="PTHR12818:SF0">
    <property type="entry name" value="TRNA (ADENINE(37)-N6)-METHYLTRANSFERASE"/>
    <property type="match status" value="1"/>
</dbReference>
<reference evidence="4 5" key="1">
    <citation type="submission" date="2024-09" db="EMBL/GenBank/DDBJ databases">
        <title>Taxonomic and Genotyping Characterization of Leptospira Strains isolated from Multiple Sources in Colombia highlights the importance of intermediate species.</title>
        <authorList>
            <person name="Torres Higuera L."/>
            <person name="Rojas Tapias D."/>
            <person name="Jimenez Velasquez S."/>
            <person name="Renjifo Ibanez C."/>
        </authorList>
    </citation>
    <scope>NUCLEOTIDE SEQUENCE [LARGE SCALE GENOMIC DNA]</scope>
    <source>
        <strain evidence="4 5">Lep080</strain>
    </source>
</reference>
<dbReference type="CDD" id="cd09281">
    <property type="entry name" value="UPF0066"/>
    <property type="match status" value="1"/>
</dbReference>
<keyword evidence="4" id="KW-0489">Methyltransferase</keyword>
<dbReference type="InterPro" id="IPR036413">
    <property type="entry name" value="YaeB-like_sf"/>
</dbReference>
<evidence type="ECO:0000313" key="5">
    <source>
        <dbReference type="Proteomes" id="UP001580391"/>
    </source>
</evidence>
<dbReference type="PROSITE" id="PS51668">
    <property type="entry name" value="TSAA_2"/>
    <property type="match status" value="1"/>
</dbReference>
<accession>A0ABV5BJG4</accession>
<dbReference type="GO" id="GO:0008168">
    <property type="term" value="F:methyltransferase activity"/>
    <property type="evidence" value="ECO:0007669"/>
    <property type="project" value="UniProtKB-KW"/>
</dbReference>
<evidence type="ECO:0000256" key="1">
    <source>
        <dbReference type="ARBA" id="ARBA00022691"/>
    </source>
</evidence>
<evidence type="ECO:0000256" key="2">
    <source>
        <dbReference type="ARBA" id="ARBA00033753"/>
    </source>
</evidence>
<dbReference type="Pfam" id="PF01980">
    <property type="entry name" value="TrmO_N"/>
    <property type="match status" value="1"/>
</dbReference>
<gene>
    <name evidence="4" type="ORF">ACE5IX_02425</name>
</gene>
<name>A0ABV5BJG4_9LEPT</name>
<dbReference type="GO" id="GO:0032259">
    <property type="term" value="P:methylation"/>
    <property type="evidence" value="ECO:0007669"/>
    <property type="project" value="UniProtKB-KW"/>
</dbReference>
<comment type="similarity">
    <text evidence="2">Belongs to the tRNA methyltransferase O family.</text>
</comment>
<dbReference type="SUPFAM" id="SSF118196">
    <property type="entry name" value="YaeB-like"/>
    <property type="match status" value="1"/>
</dbReference>
<dbReference type="EMBL" id="JBHILJ010000001">
    <property type="protein sequence ID" value="MFB5735345.1"/>
    <property type="molecule type" value="Genomic_DNA"/>
</dbReference>
<protein>
    <submittedName>
        <fullName evidence="4">SAM-dependent methyltransferase</fullName>
    </submittedName>
</protein>
<dbReference type="Proteomes" id="UP001580391">
    <property type="component" value="Unassembled WGS sequence"/>
</dbReference>
<sequence length="153" mass="17696">MEYTIRSIATVSNSRTETEDDYWAEIVSEIRLEEDIPSETLDGIEAFSHLEIIYLFHKAFGAPLVLGSEHPRENKKWPKVGIFAQRKKNRPNHLGATIVELLRRDGKTLLVKYLDAIDGTPVLDIKPVMREFLPLSGVDQPDWSRELMQNYWE</sequence>
<dbReference type="InterPro" id="IPR023370">
    <property type="entry name" value="TrmO-like_N"/>
</dbReference>
<keyword evidence="1" id="KW-0949">S-adenosyl-L-methionine</keyword>
<feature type="domain" description="TsaA-like" evidence="3">
    <location>
        <begin position="5"/>
        <end position="137"/>
    </location>
</feature>
<organism evidence="4 5">
    <name type="scientific">Leptospira wolffii</name>
    <dbReference type="NCBI Taxonomy" id="409998"/>
    <lineage>
        <taxon>Bacteria</taxon>
        <taxon>Pseudomonadati</taxon>
        <taxon>Spirochaetota</taxon>
        <taxon>Spirochaetia</taxon>
        <taxon>Leptospirales</taxon>
        <taxon>Leptospiraceae</taxon>
        <taxon>Leptospira</taxon>
    </lineage>
</organism>
<proteinExistence type="inferred from homology"/>
<evidence type="ECO:0000259" key="3">
    <source>
        <dbReference type="PROSITE" id="PS51668"/>
    </source>
</evidence>
<dbReference type="InterPro" id="IPR036414">
    <property type="entry name" value="YaeB_N_sf"/>
</dbReference>
<keyword evidence="5" id="KW-1185">Reference proteome</keyword>
<dbReference type="InterPro" id="IPR040372">
    <property type="entry name" value="YaeB-like"/>
</dbReference>
<dbReference type="PANTHER" id="PTHR12818">
    <property type="entry name" value="TRNA (ADENINE(37)-N6)-METHYLTRANSFERASE"/>
    <property type="match status" value="1"/>
</dbReference>
<evidence type="ECO:0000313" key="4">
    <source>
        <dbReference type="EMBL" id="MFB5735345.1"/>
    </source>
</evidence>